<keyword evidence="2" id="KW-1185">Reference proteome</keyword>
<evidence type="ECO:0000313" key="1">
    <source>
        <dbReference type="EMBL" id="UPU16160.1"/>
    </source>
</evidence>
<dbReference type="Proteomes" id="UP000830967">
    <property type="component" value="Segment"/>
</dbReference>
<reference evidence="1" key="1">
    <citation type="submission" date="2022-03" db="EMBL/GenBank/DDBJ databases">
        <authorList>
            <person name="Ragab S."/>
            <person name="Abdelmoteleb M."/>
            <person name="El-Shibiny A."/>
        </authorList>
    </citation>
    <scope>NUCLEOTIDE SEQUENCE</scope>
</reference>
<evidence type="ECO:0000313" key="2">
    <source>
        <dbReference type="Proteomes" id="UP000830967"/>
    </source>
</evidence>
<dbReference type="EMBL" id="ON086804">
    <property type="protein sequence ID" value="UPU16160.1"/>
    <property type="molecule type" value="Genomic_DNA"/>
</dbReference>
<proteinExistence type="predicted"/>
<accession>A0AAE9HID7</accession>
<organism evidence="1 2">
    <name type="scientific">Escherichia phage ZCEC13</name>
    <dbReference type="NCBI Taxonomy" id="2935866"/>
    <lineage>
        <taxon>Viruses</taxon>
        <taxon>Duplodnaviria</taxon>
        <taxon>Heunggongvirae</taxon>
        <taxon>Uroviricota</taxon>
        <taxon>Caudoviricetes</taxon>
        <taxon>Jameshumphriesvirinae</taxon>
        <taxon>Zewailvirus</taxon>
        <taxon>Zewailvirus ZCEC13</taxon>
    </lineage>
</organism>
<sequence length="47" mass="5137">MQVEHTVECAAFGNHRVLFGVGQVFSSNTRRFLELGINGTVVSTVID</sequence>
<name>A0AAE9HID7_9CAUD</name>
<protein>
    <submittedName>
        <fullName evidence="1">Uncharacterized protein</fullName>
    </submittedName>
</protein>